<dbReference type="EMBL" id="AJWJ01000269">
    <property type="protein sequence ID" value="KAF2072553.1"/>
    <property type="molecule type" value="Genomic_DNA"/>
</dbReference>
<dbReference type="SUPFAM" id="SSF160350">
    <property type="entry name" value="Rnp2-like"/>
    <property type="match status" value="1"/>
</dbReference>
<evidence type="ECO:0000256" key="1">
    <source>
        <dbReference type="ARBA" id="ARBA00010800"/>
    </source>
</evidence>
<comment type="caution">
    <text evidence="3">The sequence shown here is derived from an EMBL/GenBank/DDBJ whole genome shotgun (WGS) entry which is preliminary data.</text>
</comment>
<keyword evidence="4" id="KW-1185">Reference proteome</keyword>
<dbReference type="AlphaFoldDB" id="A0A8J4UZ67"/>
<sequence>MKQTETTANTTTTIKSTFHSDHYYILLKINYTQKLYTQKVEPLINKAIEKCFGETGKLISDTKIINYNPSNQNLILRCQKDSFSAIWAAMSLFHDFENHPCYLEIIKVSPWLLSLANKERFSVSRFEDDNSNNNNNNNN</sequence>
<comment type="similarity">
    <text evidence="1">Belongs to the eukaryotic/archaeal RNase P protein component 2 family.</text>
</comment>
<proteinExistence type="inferred from homology"/>
<reference evidence="3" key="1">
    <citation type="submission" date="2020-01" db="EMBL/GenBank/DDBJ databases">
        <title>Development of genomics and gene disruption for Polysphondylium violaceum indicates a role for the polyketide synthase stlB in stalk morphogenesis.</title>
        <authorList>
            <person name="Narita B."/>
            <person name="Kawabe Y."/>
            <person name="Kin K."/>
            <person name="Saito T."/>
            <person name="Gibbs R."/>
            <person name="Kuspa A."/>
            <person name="Muzny D."/>
            <person name="Queller D."/>
            <person name="Richards S."/>
            <person name="Strassman J."/>
            <person name="Sucgang R."/>
            <person name="Worley K."/>
            <person name="Schaap P."/>
        </authorList>
    </citation>
    <scope>NUCLEOTIDE SEQUENCE</scope>
    <source>
        <strain evidence="3">QSvi11</strain>
    </source>
</reference>
<gene>
    <name evidence="3" type="ORF">CYY_006128</name>
</gene>
<evidence type="ECO:0000256" key="2">
    <source>
        <dbReference type="ARBA" id="ARBA00022694"/>
    </source>
</evidence>
<dbReference type="Pfam" id="PF01900">
    <property type="entry name" value="RNase_P_Rpp14"/>
    <property type="match status" value="1"/>
</dbReference>
<organism evidence="3 4">
    <name type="scientific">Polysphondylium violaceum</name>
    <dbReference type="NCBI Taxonomy" id="133409"/>
    <lineage>
        <taxon>Eukaryota</taxon>
        <taxon>Amoebozoa</taxon>
        <taxon>Evosea</taxon>
        <taxon>Eumycetozoa</taxon>
        <taxon>Dictyostelia</taxon>
        <taxon>Dictyosteliales</taxon>
        <taxon>Dictyosteliaceae</taxon>
        <taxon>Polysphondylium</taxon>
    </lineage>
</organism>
<dbReference type="GO" id="GO:0001682">
    <property type="term" value="P:tRNA 5'-leader removal"/>
    <property type="evidence" value="ECO:0007669"/>
    <property type="project" value="InterPro"/>
</dbReference>
<dbReference type="PANTHER" id="PTHR15441:SF1">
    <property type="entry name" value="RIBONUCLEASE P PROTEIN SUBUNIT P14"/>
    <property type="match status" value="1"/>
</dbReference>
<accession>A0A8J4UZ67</accession>
<dbReference type="GO" id="GO:0005730">
    <property type="term" value="C:nucleolus"/>
    <property type="evidence" value="ECO:0007669"/>
    <property type="project" value="TreeGrafter"/>
</dbReference>
<dbReference type="GO" id="GO:0033204">
    <property type="term" value="F:ribonuclease P RNA binding"/>
    <property type="evidence" value="ECO:0007669"/>
    <property type="project" value="TreeGrafter"/>
</dbReference>
<evidence type="ECO:0000313" key="4">
    <source>
        <dbReference type="Proteomes" id="UP000695562"/>
    </source>
</evidence>
<dbReference type="GO" id="GO:0030681">
    <property type="term" value="C:multimeric ribonuclease P complex"/>
    <property type="evidence" value="ECO:0007669"/>
    <property type="project" value="TreeGrafter"/>
</dbReference>
<dbReference type="PANTHER" id="PTHR15441">
    <property type="entry name" value="RIBONUCLEASE P PROTEIN SUBUNIT P14"/>
    <property type="match status" value="1"/>
</dbReference>
<dbReference type="Proteomes" id="UP000695562">
    <property type="component" value="Unassembled WGS sequence"/>
</dbReference>
<name>A0A8J4UZ67_9MYCE</name>
<protein>
    <submittedName>
        <fullName evidence="3">Uncharacterized protein</fullName>
    </submittedName>
</protein>
<dbReference type="InterPro" id="IPR038085">
    <property type="entry name" value="Rnp2-like_sf"/>
</dbReference>
<evidence type="ECO:0000313" key="3">
    <source>
        <dbReference type="EMBL" id="KAF2072553.1"/>
    </source>
</evidence>
<keyword evidence="2" id="KW-0819">tRNA processing</keyword>
<dbReference type="InterPro" id="IPR002759">
    <property type="entry name" value="Pop5/Rpp14/Rnp2-like"/>
</dbReference>
<dbReference type="Gene3D" id="3.30.70.3250">
    <property type="entry name" value="Ribonuclease P, Pop5 subunit"/>
    <property type="match status" value="1"/>
</dbReference>
<dbReference type="OrthoDB" id="24745at2759"/>